<dbReference type="EMBL" id="VSRR010019110">
    <property type="protein sequence ID" value="MPC61927.1"/>
    <property type="molecule type" value="Genomic_DNA"/>
</dbReference>
<organism evidence="1 2">
    <name type="scientific">Portunus trituberculatus</name>
    <name type="common">Swimming crab</name>
    <name type="synonym">Neptunus trituberculatus</name>
    <dbReference type="NCBI Taxonomy" id="210409"/>
    <lineage>
        <taxon>Eukaryota</taxon>
        <taxon>Metazoa</taxon>
        <taxon>Ecdysozoa</taxon>
        <taxon>Arthropoda</taxon>
        <taxon>Crustacea</taxon>
        <taxon>Multicrustacea</taxon>
        <taxon>Malacostraca</taxon>
        <taxon>Eumalacostraca</taxon>
        <taxon>Eucarida</taxon>
        <taxon>Decapoda</taxon>
        <taxon>Pleocyemata</taxon>
        <taxon>Brachyura</taxon>
        <taxon>Eubrachyura</taxon>
        <taxon>Portunoidea</taxon>
        <taxon>Portunidae</taxon>
        <taxon>Portuninae</taxon>
        <taxon>Portunus</taxon>
    </lineage>
</organism>
<evidence type="ECO:0000313" key="1">
    <source>
        <dbReference type="EMBL" id="MPC61927.1"/>
    </source>
</evidence>
<gene>
    <name evidence="1" type="ORF">E2C01_056004</name>
</gene>
<comment type="caution">
    <text evidence="1">The sequence shown here is derived from an EMBL/GenBank/DDBJ whole genome shotgun (WGS) entry which is preliminary data.</text>
</comment>
<accession>A0A5B7GXT7</accession>
<sequence>MAWEGQPRIRDREAHPCLGPNVPFSRANSLYAGRSRVPFIAKRDAVRGVKLMLVLRSVCRPFLAIISHARHFTADEGEAHYAN</sequence>
<keyword evidence="2" id="KW-1185">Reference proteome</keyword>
<proteinExistence type="predicted"/>
<dbReference type="AlphaFoldDB" id="A0A5B7GXT7"/>
<reference evidence="1 2" key="1">
    <citation type="submission" date="2019-05" db="EMBL/GenBank/DDBJ databases">
        <title>Another draft genome of Portunus trituberculatus and its Hox gene families provides insights of decapod evolution.</title>
        <authorList>
            <person name="Jeong J.-H."/>
            <person name="Song I."/>
            <person name="Kim S."/>
            <person name="Choi T."/>
            <person name="Kim D."/>
            <person name="Ryu S."/>
            <person name="Kim W."/>
        </authorList>
    </citation>
    <scope>NUCLEOTIDE SEQUENCE [LARGE SCALE GENOMIC DNA]</scope>
    <source>
        <tissue evidence="1">Muscle</tissue>
    </source>
</reference>
<protein>
    <submittedName>
        <fullName evidence="1">Uncharacterized protein</fullName>
    </submittedName>
</protein>
<dbReference type="Proteomes" id="UP000324222">
    <property type="component" value="Unassembled WGS sequence"/>
</dbReference>
<name>A0A5B7GXT7_PORTR</name>
<evidence type="ECO:0000313" key="2">
    <source>
        <dbReference type="Proteomes" id="UP000324222"/>
    </source>
</evidence>